<dbReference type="Proteomes" id="UP000231183">
    <property type="component" value="Unassembled WGS sequence"/>
</dbReference>
<dbReference type="AlphaFoldDB" id="A0A2M6W4K7"/>
<name>A0A2M6W4K7_9BACT</name>
<evidence type="ECO:0000256" key="1">
    <source>
        <dbReference type="SAM" id="MobiDB-lite"/>
    </source>
</evidence>
<sequence>MPRKTELGRNFNPTGEVEDEPTGREFNFLDIKRFISLKKFEHGQEGMVYSARVEMKDKREGWVVIKKFFGKIHSLEEQKEKCIFTSRYAEIFRREKLPVLPMVKSVLTEKGLISPDEKTWWQKITKSETSLKPPYVIMTALLPQYSKIKKVLNFDGVINNVEKEDLGNLMRLTRGMFADLAKIHHLGLACGHTQSGVSHPVDYLWLFTQDNDGDLKRWLVDISNLKKINDEGIFTSSQKSADRDELTEYVSGVTDFRFARLCARSYDLHTQLLNETPIQDL</sequence>
<proteinExistence type="predicted"/>
<evidence type="ECO:0000313" key="3">
    <source>
        <dbReference type="Proteomes" id="UP000231183"/>
    </source>
</evidence>
<feature type="region of interest" description="Disordered" evidence="1">
    <location>
        <begin position="1"/>
        <end position="20"/>
    </location>
</feature>
<dbReference type="EMBL" id="PFBX01000014">
    <property type="protein sequence ID" value="PIT87670.1"/>
    <property type="molecule type" value="Genomic_DNA"/>
</dbReference>
<comment type="caution">
    <text evidence="2">The sequence shown here is derived from an EMBL/GenBank/DDBJ whole genome shotgun (WGS) entry which is preliminary data.</text>
</comment>
<evidence type="ECO:0008006" key="4">
    <source>
        <dbReference type="Google" id="ProtNLM"/>
    </source>
</evidence>
<organism evidence="2 3">
    <name type="scientific">Candidatus Magasanikbacteria bacterium CG10_big_fil_rev_8_21_14_0_10_40_10</name>
    <dbReference type="NCBI Taxonomy" id="1974648"/>
    <lineage>
        <taxon>Bacteria</taxon>
        <taxon>Candidatus Magasanikiibacteriota</taxon>
    </lineage>
</organism>
<protein>
    <recommendedName>
        <fullName evidence="4">Protein kinase domain-containing protein</fullName>
    </recommendedName>
</protein>
<evidence type="ECO:0000313" key="2">
    <source>
        <dbReference type="EMBL" id="PIT87670.1"/>
    </source>
</evidence>
<accession>A0A2M6W4K7</accession>
<gene>
    <name evidence="2" type="ORF">COU31_01830</name>
</gene>
<reference evidence="3" key="1">
    <citation type="submission" date="2017-09" db="EMBL/GenBank/DDBJ databases">
        <title>Depth-based differentiation of microbial function through sediment-hosted aquifers and enrichment of novel symbionts in the deep terrestrial subsurface.</title>
        <authorList>
            <person name="Probst A.J."/>
            <person name="Ladd B."/>
            <person name="Jarett J.K."/>
            <person name="Geller-Mcgrath D.E."/>
            <person name="Sieber C.M.K."/>
            <person name="Emerson J.B."/>
            <person name="Anantharaman K."/>
            <person name="Thomas B.C."/>
            <person name="Malmstrom R."/>
            <person name="Stieglmeier M."/>
            <person name="Klingl A."/>
            <person name="Woyke T."/>
            <person name="Ryan C.M."/>
            <person name="Banfield J.F."/>
        </authorList>
    </citation>
    <scope>NUCLEOTIDE SEQUENCE [LARGE SCALE GENOMIC DNA]</scope>
</reference>